<evidence type="ECO:0000313" key="3">
    <source>
        <dbReference type="EMBL" id="KEF33057.1"/>
    </source>
</evidence>
<gene>
    <name evidence="3" type="ORF">D777_00065</name>
</gene>
<evidence type="ECO:0000256" key="1">
    <source>
        <dbReference type="SAM" id="Phobius"/>
    </source>
</evidence>
<evidence type="ECO:0000313" key="4">
    <source>
        <dbReference type="Proteomes" id="UP000035057"/>
    </source>
</evidence>
<dbReference type="CDD" id="cd00130">
    <property type="entry name" value="PAS"/>
    <property type="match status" value="1"/>
</dbReference>
<dbReference type="InterPro" id="IPR000014">
    <property type="entry name" value="PAS"/>
</dbReference>
<dbReference type="SUPFAM" id="SSF55785">
    <property type="entry name" value="PYP-like sensor domain (PAS domain)"/>
    <property type="match status" value="1"/>
</dbReference>
<comment type="caution">
    <text evidence="3">The sequence shown here is derived from an EMBL/GenBank/DDBJ whole genome shotgun (WGS) entry which is preliminary data.</text>
</comment>
<dbReference type="AlphaFoldDB" id="A0A072N738"/>
<keyword evidence="4" id="KW-1185">Reference proteome</keyword>
<dbReference type="SMART" id="SM00091">
    <property type="entry name" value="PAS"/>
    <property type="match status" value="1"/>
</dbReference>
<keyword evidence="1" id="KW-1133">Transmembrane helix</keyword>
<keyword evidence="1" id="KW-0812">Transmembrane</keyword>
<keyword evidence="1" id="KW-0472">Membrane</keyword>
<evidence type="ECO:0000259" key="2">
    <source>
        <dbReference type="PROSITE" id="PS50112"/>
    </source>
</evidence>
<dbReference type="PROSITE" id="PS50112">
    <property type="entry name" value="PAS"/>
    <property type="match status" value="1"/>
</dbReference>
<dbReference type="OrthoDB" id="6347338at2"/>
<accession>A0A072N738</accession>
<proteinExistence type="predicted"/>
<dbReference type="PATRIC" id="fig|1137280.3.peg.65"/>
<dbReference type="EMBL" id="ANIE01000001">
    <property type="protein sequence ID" value="KEF33057.1"/>
    <property type="molecule type" value="Genomic_DNA"/>
</dbReference>
<dbReference type="STRING" id="1137280.D777_00065"/>
<protein>
    <submittedName>
        <fullName evidence="3">Putative PAS/PAC sensor protein</fullName>
    </submittedName>
</protein>
<dbReference type="RefSeq" id="WP_036127439.1">
    <property type="nucleotide sequence ID" value="NZ_ANIE01000001.1"/>
</dbReference>
<feature type="transmembrane region" description="Helical" evidence="1">
    <location>
        <begin position="152"/>
        <end position="173"/>
    </location>
</feature>
<dbReference type="Proteomes" id="UP000035057">
    <property type="component" value="Unassembled WGS sequence"/>
</dbReference>
<feature type="transmembrane region" description="Helical" evidence="1">
    <location>
        <begin position="12"/>
        <end position="36"/>
    </location>
</feature>
<reference evidence="3 4" key="1">
    <citation type="submission" date="2012-12" db="EMBL/GenBank/DDBJ databases">
        <title>Genome assembly of Marinobacter sp. AK21.</title>
        <authorList>
            <person name="Khatri I."/>
            <person name="Kumar R."/>
            <person name="Vaidya B."/>
            <person name="Subramanian S."/>
            <person name="Pinnaka A."/>
        </authorList>
    </citation>
    <scope>NUCLEOTIDE SEQUENCE [LARGE SCALE GENOMIC DNA]</scope>
    <source>
        <strain evidence="3 4">AK21</strain>
    </source>
</reference>
<feature type="domain" description="PAS" evidence="2">
    <location>
        <begin position="214"/>
        <end position="284"/>
    </location>
</feature>
<organism evidence="3 4">
    <name type="scientific">Marinobacter nitratireducens</name>
    <dbReference type="NCBI Taxonomy" id="1137280"/>
    <lineage>
        <taxon>Bacteria</taxon>
        <taxon>Pseudomonadati</taxon>
        <taxon>Pseudomonadota</taxon>
        <taxon>Gammaproteobacteria</taxon>
        <taxon>Pseudomonadales</taxon>
        <taxon>Marinobacteraceae</taxon>
        <taxon>Marinobacter</taxon>
    </lineage>
</organism>
<name>A0A072N738_9GAMM</name>
<dbReference type="InterPro" id="IPR035965">
    <property type="entry name" value="PAS-like_dom_sf"/>
</dbReference>
<dbReference type="Gene3D" id="3.30.450.20">
    <property type="entry name" value="PAS domain"/>
    <property type="match status" value="1"/>
</dbReference>
<sequence length="331" mass="36491">MESPNARMAGRLRLWPGLWIPACILLIGLAVTAALATVESGRTRELAETRYHYQHQTLVNLLLARTSEQNPPGNTSAWLEALFDEVLPPSLGIRIDTLERHSKQPLFQVGTSGEIDPTLALRTEVRPGRVNWMLTTVPDPAMLDQAAHRVETIVWTAGITLSGLMSVLALLLCKRLQQQSNTLSELTQKDATTQLQMTNLQIEKSALRHALNDSEQRSRDLVALSGATIGELDESGKIGFISAQIAELVGRAPTDLAGTRFDQLIAAEYRENFQRALESARADQSLERIDLSIDHPEEERTVPAVIRILALHDPVIGLTGFRISVQPLTHA</sequence>